<name>A0ABD1WA39_9LAMI</name>
<dbReference type="EMBL" id="JBFOLJ010000004">
    <property type="protein sequence ID" value="KAL2546442.1"/>
    <property type="molecule type" value="Genomic_DNA"/>
</dbReference>
<dbReference type="Proteomes" id="UP001604277">
    <property type="component" value="Unassembled WGS sequence"/>
</dbReference>
<comment type="caution">
    <text evidence="1">The sequence shown here is derived from an EMBL/GenBank/DDBJ whole genome shotgun (WGS) entry which is preliminary data.</text>
</comment>
<reference evidence="2" key="1">
    <citation type="submission" date="2024-07" db="EMBL/GenBank/DDBJ databases">
        <title>Two chromosome-level genome assemblies of Korean endemic species Abeliophyllum distichum and Forsythia ovata (Oleaceae).</title>
        <authorList>
            <person name="Jang H."/>
        </authorList>
    </citation>
    <scope>NUCLEOTIDE SEQUENCE [LARGE SCALE GENOMIC DNA]</scope>
</reference>
<proteinExistence type="predicted"/>
<sequence>MDKIVVMLDVKLNSSSKSHESKHVEEGFLANLLVLECLNEAIVEQPIAITVEDPNGIHAVKTIVSGYLSVKEESHVQCSANKGINQTSLTRISPFGKNTQNAGM</sequence>
<protein>
    <submittedName>
        <fullName evidence="1">Dihydrolipoyllysine-residue acetyltransferase component 1 of pyruvate dehydrogenase complex</fullName>
    </submittedName>
</protein>
<keyword evidence="1" id="KW-0670">Pyruvate</keyword>
<evidence type="ECO:0000313" key="1">
    <source>
        <dbReference type="EMBL" id="KAL2546442.1"/>
    </source>
</evidence>
<keyword evidence="2" id="KW-1185">Reference proteome</keyword>
<gene>
    <name evidence="1" type="ORF">Fot_15675</name>
</gene>
<organism evidence="1 2">
    <name type="scientific">Forsythia ovata</name>
    <dbReference type="NCBI Taxonomy" id="205694"/>
    <lineage>
        <taxon>Eukaryota</taxon>
        <taxon>Viridiplantae</taxon>
        <taxon>Streptophyta</taxon>
        <taxon>Embryophyta</taxon>
        <taxon>Tracheophyta</taxon>
        <taxon>Spermatophyta</taxon>
        <taxon>Magnoliopsida</taxon>
        <taxon>eudicotyledons</taxon>
        <taxon>Gunneridae</taxon>
        <taxon>Pentapetalae</taxon>
        <taxon>asterids</taxon>
        <taxon>lamiids</taxon>
        <taxon>Lamiales</taxon>
        <taxon>Oleaceae</taxon>
        <taxon>Forsythieae</taxon>
        <taxon>Forsythia</taxon>
    </lineage>
</organism>
<accession>A0ABD1WA39</accession>
<evidence type="ECO:0000313" key="2">
    <source>
        <dbReference type="Proteomes" id="UP001604277"/>
    </source>
</evidence>
<dbReference type="AlphaFoldDB" id="A0ABD1WA39"/>